<organism evidence="1">
    <name type="scientific">marine metagenome</name>
    <dbReference type="NCBI Taxonomy" id="408172"/>
    <lineage>
        <taxon>unclassified sequences</taxon>
        <taxon>metagenomes</taxon>
        <taxon>ecological metagenomes</taxon>
    </lineage>
</organism>
<reference evidence="1" key="1">
    <citation type="submission" date="2018-05" db="EMBL/GenBank/DDBJ databases">
        <authorList>
            <person name="Lanie J.A."/>
            <person name="Ng W.-L."/>
            <person name="Kazmierczak K.M."/>
            <person name="Andrzejewski T.M."/>
            <person name="Davidsen T.M."/>
            <person name="Wayne K.J."/>
            <person name="Tettelin H."/>
            <person name="Glass J.I."/>
            <person name="Rusch D."/>
            <person name="Podicherti R."/>
            <person name="Tsui H.-C.T."/>
            <person name="Winkler M.E."/>
        </authorList>
    </citation>
    <scope>NUCLEOTIDE SEQUENCE</scope>
</reference>
<dbReference type="EMBL" id="UINC01075562">
    <property type="protein sequence ID" value="SVC13868.1"/>
    <property type="molecule type" value="Genomic_DNA"/>
</dbReference>
<feature type="non-terminal residue" evidence="1">
    <location>
        <position position="26"/>
    </location>
</feature>
<dbReference type="AlphaFoldDB" id="A0A382JPW8"/>
<accession>A0A382JPW8</accession>
<sequence length="26" mass="2861">MSRPFDISKFRTSITKAVPGMSVGFT</sequence>
<gene>
    <name evidence="1" type="ORF">METZ01_LOCUS266722</name>
</gene>
<proteinExistence type="predicted"/>
<name>A0A382JPW8_9ZZZZ</name>
<evidence type="ECO:0000313" key="1">
    <source>
        <dbReference type="EMBL" id="SVC13868.1"/>
    </source>
</evidence>
<protein>
    <submittedName>
        <fullName evidence="1">Uncharacterized protein</fullName>
    </submittedName>
</protein>